<dbReference type="InterPro" id="IPR011004">
    <property type="entry name" value="Trimer_LpxA-like_sf"/>
</dbReference>
<dbReference type="GO" id="GO:0009001">
    <property type="term" value="F:serine O-acetyltransferase activity"/>
    <property type="evidence" value="ECO:0007669"/>
    <property type="project" value="UniProtKB-EC"/>
</dbReference>
<proteinExistence type="predicted"/>
<dbReference type="AlphaFoldDB" id="A0A174IAF2"/>
<keyword evidence="1" id="KW-0012">Acyltransferase</keyword>
<organism evidence="1 2">
    <name type="scientific">Clostridium disporicum</name>
    <dbReference type="NCBI Taxonomy" id="84024"/>
    <lineage>
        <taxon>Bacteria</taxon>
        <taxon>Bacillati</taxon>
        <taxon>Bacillota</taxon>
        <taxon>Clostridia</taxon>
        <taxon>Eubacteriales</taxon>
        <taxon>Clostridiaceae</taxon>
        <taxon>Clostridium</taxon>
    </lineage>
</organism>
<dbReference type="Gene3D" id="2.160.10.10">
    <property type="entry name" value="Hexapeptide repeat proteins"/>
    <property type="match status" value="1"/>
</dbReference>
<dbReference type="RefSeq" id="WP_055277933.1">
    <property type="nucleotide sequence ID" value="NZ_CYZV01000064.1"/>
</dbReference>
<gene>
    <name evidence="1" type="primary">CysE</name>
    <name evidence="1" type="ORF">ERS852470_03523</name>
</gene>
<reference evidence="1 2" key="1">
    <citation type="submission" date="2015-09" db="EMBL/GenBank/DDBJ databases">
        <authorList>
            <consortium name="Pathogen Informatics"/>
        </authorList>
    </citation>
    <scope>NUCLEOTIDE SEQUENCE [LARGE SCALE GENOMIC DNA]</scope>
    <source>
        <strain evidence="1 2">2789STDY5834855</strain>
    </source>
</reference>
<evidence type="ECO:0000313" key="1">
    <source>
        <dbReference type="EMBL" id="CUO84173.1"/>
    </source>
</evidence>
<sequence length="139" mass="15150">MNEVTKLTIFRKKVNNRVLKRVITKIIYFLGADIPVDVCVGEGVEFCHNALGTVIHPNTIIGNDVSVYQNVTIGKARVKDKKQIKIIIEEGAVLCAGSKILAKDNLVVGKNTIIAANSVLLKSTGENEVWGGIPARRLK</sequence>
<dbReference type="Proteomes" id="UP000095558">
    <property type="component" value="Unassembled WGS sequence"/>
</dbReference>
<dbReference type="EMBL" id="CYZV01000064">
    <property type="protein sequence ID" value="CUO84173.1"/>
    <property type="molecule type" value="Genomic_DNA"/>
</dbReference>
<dbReference type="EC" id="2.3.1.30" evidence="1"/>
<dbReference type="OrthoDB" id="9801456at2"/>
<name>A0A174IAF2_9CLOT</name>
<keyword evidence="1" id="KW-0808">Transferase</keyword>
<protein>
    <submittedName>
        <fullName evidence="1">Serine acetyltransferase</fullName>
        <ecNumber evidence="1">2.3.1.30</ecNumber>
    </submittedName>
</protein>
<evidence type="ECO:0000313" key="2">
    <source>
        <dbReference type="Proteomes" id="UP000095558"/>
    </source>
</evidence>
<dbReference type="PANTHER" id="PTHR42811">
    <property type="entry name" value="SERINE ACETYLTRANSFERASE"/>
    <property type="match status" value="1"/>
</dbReference>
<dbReference type="SUPFAM" id="SSF51161">
    <property type="entry name" value="Trimeric LpxA-like enzymes"/>
    <property type="match status" value="1"/>
</dbReference>
<accession>A0A174IAF2</accession>